<keyword evidence="2" id="KW-1185">Reference proteome</keyword>
<dbReference type="RefSeq" id="WP_254576708.1">
    <property type="nucleotide sequence ID" value="NZ_CP100595.1"/>
</dbReference>
<reference evidence="1" key="1">
    <citation type="submission" date="2022-07" db="EMBL/GenBank/DDBJ databases">
        <title>Arcobacter roscoffensis sp. nov., a marine bacterium isolated from coastal seawater collected from Roscoff, France.</title>
        <authorList>
            <person name="Pascual J."/>
            <person name="Lepeaux C."/>
            <person name="Methner A."/>
            <person name="Overmann J."/>
        </authorList>
    </citation>
    <scope>NUCLEOTIDE SEQUENCE</scope>
    <source>
        <strain evidence="1">ARW1-2F2</strain>
    </source>
</reference>
<sequence length="87" mass="10474">MIKEKVKDFLDKQLVDFTNFRYEFEEDGEYLYVMFKEAFGEQVDIETTFKIIKDTLYFHSTSFGWKAVEKGSGNKFFWIEITKESKI</sequence>
<dbReference type="Proteomes" id="UP001060012">
    <property type="component" value="Chromosome"/>
</dbReference>
<evidence type="ECO:0000313" key="1">
    <source>
        <dbReference type="EMBL" id="UTJ06529.1"/>
    </source>
</evidence>
<protein>
    <submittedName>
        <fullName evidence="1">Uncharacterized protein</fullName>
    </submittedName>
</protein>
<dbReference type="EMBL" id="CP100595">
    <property type="protein sequence ID" value="UTJ06529.1"/>
    <property type="molecule type" value="Genomic_DNA"/>
</dbReference>
<proteinExistence type="predicted"/>
<gene>
    <name evidence="1" type="ORF">NJU99_00110</name>
</gene>
<accession>A0ABY5E2W8</accession>
<evidence type="ECO:0000313" key="2">
    <source>
        <dbReference type="Proteomes" id="UP001060012"/>
    </source>
</evidence>
<name>A0ABY5E2W8_9BACT</name>
<organism evidence="1 2">
    <name type="scientific">Arcobacter roscoffensis</name>
    <dbReference type="NCBI Taxonomy" id="2961520"/>
    <lineage>
        <taxon>Bacteria</taxon>
        <taxon>Pseudomonadati</taxon>
        <taxon>Campylobacterota</taxon>
        <taxon>Epsilonproteobacteria</taxon>
        <taxon>Campylobacterales</taxon>
        <taxon>Arcobacteraceae</taxon>
        <taxon>Arcobacter</taxon>
    </lineage>
</organism>